<sequence length="331" mass="38640">MFISMLLIFICIFQVKIGSCNELNNTIVNNTKKDEYNFWQPTVGTTWNWILNNYGEIIESDSNVDVLDIDLFDNDESTIASLKENGHHIICYFSVGTYEDWRPDAEEYLKVPDLVKEPMEDWEDEYYVDITNPLLKPIISARFDLAKKKGCDAVECDNMDIYTVDSIKKWKVPITVSDQLSYDLWLTTEAHSRGLSIALKNDVENLVTMVNFFDFAINEECYNYNECKQYKDTFIKNNKAVFAAAYGDYCDYEFIKKLKKQTTGLELSMIIKNEDMELAKEYVKFDPENYNYDMLCNNENNIEYNDNISASVKNKPKILLLYIIIFAFILI</sequence>
<dbReference type="STRING" id="1754190.A0A1Y2EYX9"/>
<feature type="signal peptide" evidence="3">
    <location>
        <begin position="1"/>
        <end position="20"/>
    </location>
</feature>
<dbReference type="Gene3D" id="3.20.20.70">
    <property type="entry name" value="Aldolase class I"/>
    <property type="match status" value="1"/>
</dbReference>
<comment type="caution">
    <text evidence="5">The sequence shown here is derived from an EMBL/GenBank/DDBJ whole genome shotgun (WGS) entry which is preliminary data.</text>
</comment>
<evidence type="ECO:0000256" key="2">
    <source>
        <dbReference type="ARBA" id="ARBA00012755"/>
    </source>
</evidence>
<organism evidence="5 6">
    <name type="scientific">Neocallimastix californiae</name>
    <dbReference type="NCBI Taxonomy" id="1754190"/>
    <lineage>
        <taxon>Eukaryota</taxon>
        <taxon>Fungi</taxon>
        <taxon>Fungi incertae sedis</taxon>
        <taxon>Chytridiomycota</taxon>
        <taxon>Chytridiomycota incertae sedis</taxon>
        <taxon>Neocallimastigomycetes</taxon>
        <taxon>Neocallimastigales</taxon>
        <taxon>Neocallimastigaceae</taxon>
        <taxon>Neocallimastix</taxon>
    </lineage>
</organism>
<evidence type="ECO:0000256" key="3">
    <source>
        <dbReference type="SAM" id="SignalP"/>
    </source>
</evidence>
<keyword evidence="3" id="KW-0732">Signal</keyword>
<dbReference type="InterPro" id="IPR004352">
    <property type="entry name" value="GH114_TIM-barrel"/>
</dbReference>
<reference evidence="5 6" key="1">
    <citation type="submission" date="2016-08" db="EMBL/GenBank/DDBJ databases">
        <title>A Parts List for Fungal Cellulosomes Revealed by Comparative Genomics.</title>
        <authorList>
            <consortium name="DOE Joint Genome Institute"/>
            <person name="Haitjema C.H."/>
            <person name="Gilmore S.P."/>
            <person name="Henske J.K."/>
            <person name="Solomon K.V."/>
            <person name="De Groot R."/>
            <person name="Kuo A."/>
            <person name="Mondo S.J."/>
            <person name="Salamov A.A."/>
            <person name="Labutti K."/>
            <person name="Zhao Z."/>
            <person name="Chiniquy J."/>
            <person name="Barry K."/>
            <person name="Brewer H.M."/>
            <person name="Purvine S.O."/>
            <person name="Wright A.T."/>
            <person name="Boxma B."/>
            <person name="Van Alen T."/>
            <person name="Hackstein J.H."/>
            <person name="Baker S.E."/>
            <person name="Grigoriev I.V."/>
            <person name="O'Malley M.A."/>
        </authorList>
    </citation>
    <scope>NUCLEOTIDE SEQUENCE [LARGE SCALE GENOMIC DNA]</scope>
    <source>
        <strain evidence="5 6">G1</strain>
    </source>
</reference>
<gene>
    <name evidence="5" type="ORF">LY90DRAFT_450717</name>
</gene>
<dbReference type="OrthoDB" id="2108802at2759"/>
<dbReference type="Proteomes" id="UP000193920">
    <property type="component" value="Unassembled WGS sequence"/>
</dbReference>
<keyword evidence="6" id="KW-1185">Reference proteome</keyword>
<feature type="domain" description="Glycoside-hydrolase family GH114 TIM-barrel" evidence="4">
    <location>
        <begin position="46"/>
        <end position="276"/>
    </location>
</feature>
<dbReference type="EMBL" id="MCOG01000021">
    <property type="protein sequence ID" value="ORY76841.1"/>
    <property type="molecule type" value="Genomic_DNA"/>
</dbReference>
<name>A0A1Y2EYX9_9FUNG</name>
<dbReference type="Pfam" id="PF03537">
    <property type="entry name" value="Glyco_hydro_114"/>
    <property type="match status" value="1"/>
</dbReference>
<comment type="catalytic activity">
    <reaction evidence="1">
        <text>Hydrolysis of terminal, non-reducing alpha-D-galactose residues in alpha-D-galactosides, including galactose oligosaccharides, galactomannans and galactolipids.</text>
        <dbReference type="EC" id="3.2.1.22"/>
    </reaction>
</comment>
<evidence type="ECO:0000313" key="5">
    <source>
        <dbReference type="EMBL" id="ORY76841.1"/>
    </source>
</evidence>
<dbReference type="InterPro" id="IPR017853">
    <property type="entry name" value="GH"/>
</dbReference>
<dbReference type="GO" id="GO:0004557">
    <property type="term" value="F:alpha-galactosidase activity"/>
    <property type="evidence" value="ECO:0007669"/>
    <property type="project" value="UniProtKB-EC"/>
</dbReference>
<dbReference type="PANTHER" id="PTHR35273">
    <property type="entry name" value="ALPHA-1,4 POLYGALACTOSAMINIDASE, PUTATIVE (AFU_ORTHOLOGUE AFUA_3G07890)-RELATED"/>
    <property type="match status" value="1"/>
</dbReference>
<dbReference type="PANTHER" id="PTHR35273:SF2">
    <property type="entry name" value="ALPHA-GALACTOSIDASE"/>
    <property type="match status" value="1"/>
</dbReference>
<dbReference type="AlphaFoldDB" id="A0A1Y2EYX9"/>
<dbReference type="SUPFAM" id="SSF51445">
    <property type="entry name" value="(Trans)glycosidases"/>
    <property type="match status" value="1"/>
</dbReference>
<dbReference type="EC" id="3.2.1.22" evidence="2"/>
<dbReference type="InterPro" id="IPR013785">
    <property type="entry name" value="Aldolase_TIM"/>
</dbReference>
<evidence type="ECO:0000259" key="4">
    <source>
        <dbReference type="Pfam" id="PF03537"/>
    </source>
</evidence>
<evidence type="ECO:0000256" key="1">
    <source>
        <dbReference type="ARBA" id="ARBA00001255"/>
    </source>
</evidence>
<feature type="chain" id="PRO_5013367905" description="alpha-galactosidase" evidence="3">
    <location>
        <begin position="21"/>
        <end position="331"/>
    </location>
</feature>
<evidence type="ECO:0000313" key="6">
    <source>
        <dbReference type="Proteomes" id="UP000193920"/>
    </source>
</evidence>
<protein>
    <recommendedName>
        <fullName evidence="2">alpha-galactosidase</fullName>
        <ecNumber evidence="2">3.2.1.22</ecNumber>
    </recommendedName>
</protein>
<proteinExistence type="predicted"/>
<accession>A0A1Y2EYX9</accession>